<comment type="caution">
    <text evidence="2">The sequence shown here is derived from an EMBL/GenBank/DDBJ whole genome shotgun (WGS) entry which is preliminary data.</text>
</comment>
<dbReference type="InterPro" id="IPR016181">
    <property type="entry name" value="Acyl_CoA_acyltransferase"/>
</dbReference>
<dbReference type="EC" id="2.3.1.-" evidence="2"/>
<keyword evidence="3" id="KW-1185">Reference proteome</keyword>
<proteinExistence type="predicted"/>
<sequence>MTDDHQISICTIPVQDYVRRIDQLVDIHLRAMDYPAETFHQRRQLWLANARKEGFHCVVALSHPSRSVPDPGRAAHRAVGVAYGFPGEPTSWWYREVRRGLIASGLPADRADELLADYDEISEIHVHPDAQGHGVGRALLEALLPHLRRPVAMLSTPEVPDEANAAWSLYRATGFHDVLRHFRFGADPRPFGILALDRD</sequence>
<dbReference type="InterPro" id="IPR000182">
    <property type="entry name" value="GNAT_dom"/>
</dbReference>
<name>A0A9X2AZ03_9CORY</name>
<dbReference type="GO" id="GO:0016747">
    <property type="term" value="F:acyltransferase activity, transferring groups other than amino-acyl groups"/>
    <property type="evidence" value="ECO:0007669"/>
    <property type="project" value="InterPro"/>
</dbReference>
<evidence type="ECO:0000313" key="2">
    <source>
        <dbReference type="EMBL" id="MCJ7858596.1"/>
    </source>
</evidence>
<dbReference type="RefSeq" id="WP_244804309.1">
    <property type="nucleotide sequence ID" value="NZ_JALIEA010000012.1"/>
</dbReference>
<dbReference type="Pfam" id="PF13508">
    <property type="entry name" value="Acetyltransf_7"/>
    <property type="match status" value="1"/>
</dbReference>
<dbReference type="Proteomes" id="UP001139207">
    <property type="component" value="Unassembled WGS sequence"/>
</dbReference>
<dbReference type="SUPFAM" id="SSF55729">
    <property type="entry name" value="Acyl-CoA N-acyltransferases (Nat)"/>
    <property type="match status" value="1"/>
</dbReference>
<reference evidence="2" key="1">
    <citation type="submission" date="2022-04" db="EMBL/GenBank/DDBJ databases">
        <title>Corynebacterium kalidii LD5P10.</title>
        <authorList>
            <person name="Sun J.Q."/>
        </authorList>
    </citation>
    <scope>NUCLEOTIDE SEQUENCE</scope>
    <source>
        <strain evidence="2">LD5P10</strain>
    </source>
</reference>
<organism evidence="2 3">
    <name type="scientific">Corynebacterium kalidii</name>
    <dbReference type="NCBI Taxonomy" id="2931982"/>
    <lineage>
        <taxon>Bacteria</taxon>
        <taxon>Bacillati</taxon>
        <taxon>Actinomycetota</taxon>
        <taxon>Actinomycetes</taxon>
        <taxon>Mycobacteriales</taxon>
        <taxon>Corynebacteriaceae</taxon>
        <taxon>Corynebacterium</taxon>
    </lineage>
</organism>
<evidence type="ECO:0000313" key="3">
    <source>
        <dbReference type="Proteomes" id="UP001139207"/>
    </source>
</evidence>
<gene>
    <name evidence="2" type="ORF">MUN33_07695</name>
</gene>
<keyword evidence="2" id="KW-0808">Transferase</keyword>
<keyword evidence="2" id="KW-0012">Acyltransferase</keyword>
<dbReference type="AlphaFoldDB" id="A0A9X2AZ03"/>
<dbReference type="Gene3D" id="3.40.630.30">
    <property type="match status" value="1"/>
</dbReference>
<dbReference type="CDD" id="cd04301">
    <property type="entry name" value="NAT_SF"/>
    <property type="match status" value="1"/>
</dbReference>
<dbReference type="EMBL" id="JALIEA010000012">
    <property type="protein sequence ID" value="MCJ7858596.1"/>
    <property type="molecule type" value="Genomic_DNA"/>
</dbReference>
<accession>A0A9X2AZ03</accession>
<protein>
    <submittedName>
        <fullName evidence="2">GNAT family N-acetyltransferase</fullName>
        <ecNumber evidence="2">2.3.1.-</ecNumber>
    </submittedName>
</protein>
<evidence type="ECO:0000259" key="1">
    <source>
        <dbReference type="Pfam" id="PF13508"/>
    </source>
</evidence>
<feature type="domain" description="N-acetyltransferase" evidence="1">
    <location>
        <begin position="120"/>
        <end position="176"/>
    </location>
</feature>